<keyword evidence="1" id="KW-1133">Transmembrane helix</keyword>
<evidence type="ECO:0000256" key="1">
    <source>
        <dbReference type="SAM" id="Phobius"/>
    </source>
</evidence>
<evidence type="ECO:0008006" key="4">
    <source>
        <dbReference type="Google" id="ProtNLM"/>
    </source>
</evidence>
<reference evidence="2 3" key="1">
    <citation type="journal article" date="2023" name="Int. J. Syst. Evol. Microbiol.">
        <title>The observation of taxonomic boundaries for the 16SrII and 16SrXXV phytoplasmas using genome-based delimitation.</title>
        <authorList>
            <person name="Rodrigues Jardim B."/>
            <person name="Tran-Nguyen L.T.T."/>
            <person name="Gambley C."/>
            <person name="Al-Sadi A.M."/>
            <person name="Al-Subhi A.M."/>
            <person name="Foissac X."/>
            <person name="Salar P."/>
            <person name="Cai H."/>
            <person name="Yang J.Y."/>
            <person name="Davis R."/>
            <person name="Jones L."/>
            <person name="Rodoni B."/>
            <person name="Constable F.E."/>
        </authorList>
    </citation>
    <scope>NUCLEOTIDE SEQUENCE [LARGE SCALE GENOMIC DNA]</scope>
    <source>
        <strain evidence="2">BAWM-BFA-CoWB</strain>
    </source>
</reference>
<keyword evidence="3" id="KW-1185">Reference proteome</keyword>
<proteinExistence type="predicted"/>
<dbReference type="RefSeq" id="WP_304513190.1">
    <property type="nucleotide sequence ID" value="NZ_JAOSIT010000050.1"/>
</dbReference>
<gene>
    <name evidence="2" type="ORF">OC698_02865</name>
</gene>
<accession>A0ABT9D1Q9</accession>
<comment type="caution">
    <text evidence="2">The sequence shown here is derived from an EMBL/GenBank/DDBJ whole genome shotgun (WGS) entry which is preliminary data.</text>
</comment>
<organism evidence="2 3">
    <name type="scientific">Candidatus Phytoplasma gossypii</name>
    <dbReference type="NCBI Taxonomy" id="2982629"/>
    <lineage>
        <taxon>Bacteria</taxon>
        <taxon>Bacillati</taxon>
        <taxon>Mycoplasmatota</taxon>
        <taxon>Mollicutes</taxon>
        <taxon>Acholeplasmatales</taxon>
        <taxon>Acholeplasmataceae</taxon>
        <taxon>Candidatus Phytoplasma</taxon>
        <taxon>16SrII (Peanut WB group)</taxon>
    </lineage>
</organism>
<dbReference type="EMBL" id="JAOSIT010000050">
    <property type="protein sequence ID" value="MDO8057611.1"/>
    <property type="molecule type" value="Genomic_DNA"/>
</dbReference>
<evidence type="ECO:0000313" key="2">
    <source>
        <dbReference type="EMBL" id="MDO8057611.1"/>
    </source>
</evidence>
<name>A0ABT9D1Q9_9MOLU</name>
<feature type="transmembrane region" description="Helical" evidence="1">
    <location>
        <begin position="12"/>
        <end position="29"/>
    </location>
</feature>
<dbReference type="Proteomes" id="UP001170666">
    <property type="component" value="Unassembled WGS sequence"/>
</dbReference>
<protein>
    <recommendedName>
        <fullName evidence="4">Secreted protein</fullName>
    </recommendedName>
</protein>
<evidence type="ECO:0000313" key="3">
    <source>
        <dbReference type="Proteomes" id="UP001170666"/>
    </source>
</evidence>
<sequence>MNFNIKKNKLLNIFIIFWIFLFCALCMNIKNNKVFAIKIIHPNSIVKMETIRKIIVLKWAPKEA</sequence>
<keyword evidence="1" id="KW-0812">Transmembrane</keyword>
<keyword evidence="1" id="KW-0472">Membrane</keyword>